<keyword evidence="2" id="KW-1185">Reference proteome</keyword>
<evidence type="ECO:0000313" key="3">
    <source>
        <dbReference type="WBParaSite" id="PSAMB.scaffold913size38694.g9662.t1"/>
    </source>
</evidence>
<dbReference type="InterPro" id="IPR000477">
    <property type="entry name" value="RT_dom"/>
</dbReference>
<proteinExistence type="predicted"/>
<dbReference type="WBParaSite" id="PSAMB.scaffold913size38694.g9662.t1">
    <property type="protein sequence ID" value="PSAMB.scaffold913size38694.g9662.t1"/>
    <property type="gene ID" value="PSAMB.scaffold913size38694.g9662"/>
</dbReference>
<evidence type="ECO:0000313" key="2">
    <source>
        <dbReference type="Proteomes" id="UP000887566"/>
    </source>
</evidence>
<dbReference type="PANTHER" id="PTHR47027">
    <property type="entry name" value="REVERSE TRANSCRIPTASE DOMAIN-CONTAINING PROTEIN"/>
    <property type="match status" value="1"/>
</dbReference>
<dbReference type="PANTHER" id="PTHR47027:SF20">
    <property type="entry name" value="REVERSE TRANSCRIPTASE-LIKE PROTEIN WITH RNA-DIRECTED DNA POLYMERASE DOMAIN"/>
    <property type="match status" value="1"/>
</dbReference>
<dbReference type="InterPro" id="IPR043502">
    <property type="entry name" value="DNA/RNA_pol_sf"/>
</dbReference>
<dbReference type="Pfam" id="PF00078">
    <property type="entry name" value="RVT_1"/>
    <property type="match status" value="1"/>
</dbReference>
<evidence type="ECO:0000259" key="1">
    <source>
        <dbReference type="PROSITE" id="PS50878"/>
    </source>
</evidence>
<reference evidence="3" key="1">
    <citation type="submission" date="2022-11" db="UniProtKB">
        <authorList>
            <consortium name="WormBaseParasite"/>
        </authorList>
    </citation>
    <scope>IDENTIFICATION</scope>
</reference>
<dbReference type="CDD" id="cd01650">
    <property type="entry name" value="RT_nLTR_like"/>
    <property type="match status" value="1"/>
</dbReference>
<organism evidence="2 3">
    <name type="scientific">Plectus sambesii</name>
    <dbReference type="NCBI Taxonomy" id="2011161"/>
    <lineage>
        <taxon>Eukaryota</taxon>
        <taxon>Metazoa</taxon>
        <taxon>Ecdysozoa</taxon>
        <taxon>Nematoda</taxon>
        <taxon>Chromadorea</taxon>
        <taxon>Plectida</taxon>
        <taxon>Plectina</taxon>
        <taxon>Plectoidea</taxon>
        <taxon>Plectidae</taxon>
        <taxon>Plectus</taxon>
    </lineage>
</organism>
<dbReference type="Proteomes" id="UP000887566">
    <property type="component" value="Unplaced"/>
</dbReference>
<protein>
    <submittedName>
        <fullName evidence="3">Reverse transcriptase domain-containing protein</fullName>
    </submittedName>
</protein>
<feature type="domain" description="Reverse transcriptase" evidence="1">
    <location>
        <begin position="45"/>
        <end position="300"/>
    </location>
</feature>
<accession>A0A914XPG8</accession>
<name>A0A914XPG8_9BILA</name>
<dbReference type="SUPFAM" id="SSF56672">
    <property type="entry name" value="DNA/RNA polymerases"/>
    <property type="match status" value="1"/>
</dbReference>
<dbReference type="AlphaFoldDB" id="A0A914XPG8"/>
<sequence length="488" mass="55707">MITEVKVAIKSLKNGKAPGVDQITAEMLKAGGDVLARRLHTLLGVIWTAERVPEAWKKAIVVPILKKGDSRECKNYRGISLLSIVSKVFTKIIQSRLQKLREQTSREEQAGFRPNRGCVDQIFALRQLMEEQIRCGKRLVIVFIDFKSAFDCIHWPSLWSALETKQVSPKVIRLLQASYNGSVSRVRVRNELSDEFPIHTGVRQGDVASPLLFNVVIDAIVRAAFANRHGVQYDVDQFITDLMFADDSAVFADTDAEATDTLYNIARIAQSYGLKINAEKTKALTTDGLPTHVHLNGVQIEQVREFKYLGSLAQEKKTASSAEVYSRIGQATAAFASLKWCIWKKPNISVKTKIRLFRTLVLPILLYGSETWTLLKADASKLEVFEMRCLRQILRVSIRDRVRNEVIQDRCDKQLLIKDQIQQRRLRWFGHVCQMNDDRLPRRLLWRRRPPEWKIQRAAPRKTCVKCVEEDLRTQRLSVDGAKNIAAD</sequence>
<dbReference type="PROSITE" id="PS50878">
    <property type="entry name" value="RT_POL"/>
    <property type="match status" value="1"/>
</dbReference>